<keyword evidence="4" id="KW-1185">Reference proteome</keyword>
<comment type="caution">
    <text evidence="3">The sequence shown here is derived from an EMBL/GenBank/DDBJ whole genome shotgun (WGS) entry which is preliminary data.</text>
</comment>
<dbReference type="Proteomes" id="UP000076925">
    <property type="component" value="Unassembled WGS sequence"/>
</dbReference>
<dbReference type="RefSeq" id="WP_017741762.1">
    <property type="nucleotide sequence ID" value="NZ_KQ976354.1"/>
</dbReference>
<evidence type="ECO:0000256" key="1">
    <source>
        <dbReference type="SAM" id="MobiDB-lite"/>
    </source>
</evidence>
<reference evidence="3 4" key="1">
    <citation type="journal article" date="2013" name="Genome Biol. Evol.">
        <title>Genomes of Stigonematalean cyanobacteria (subsection V) and the evolution of oxygenic photosynthesis from prokaryotes to plastids.</title>
        <authorList>
            <person name="Dagan T."/>
            <person name="Roettger M."/>
            <person name="Stucken K."/>
            <person name="Landan G."/>
            <person name="Koch R."/>
            <person name="Major P."/>
            <person name="Gould S.B."/>
            <person name="Goremykin V.V."/>
            <person name="Rippka R."/>
            <person name="Tandeau de Marsac N."/>
            <person name="Gugger M."/>
            <person name="Lockhart P.J."/>
            <person name="Allen J.F."/>
            <person name="Brune I."/>
            <person name="Maus I."/>
            <person name="Puhler A."/>
            <person name="Martin W.F."/>
        </authorList>
    </citation>
    <scope>NUCLEOTIDE SEQUENCE [LARGE SCALE GENOMIC DNA]</scope>
    <source>
        <strain evidence="3 4">PCC 7110</strain>
    </source>
</reference>
<keyword evidence="2" id="KW-0472">Membrane</keyword>
<dbReference type="OrthoDB" id="9980129at2"/>
<proteinExistence type="predicted"/>
<evidence type="ECO:0000256" key="2">
    <source>
        <dbReference type="SAM" id="Phobius"/>
    </source>
</evidence>
<protein>
    <submittedName>
        <fullName evidence="3">Uncharacterized protein</fullName>
    </submittedName>
</protein>
<accession>A0A139XC57</accession>
<dbReference type="EMBL" id="ANNX02000020">
    <property type="protein sequence ID" value="KYC42281.1"/>
    <property type="molecule type" value="Genomic_DNA"/>
</dbReference>
<feature type="compositionally biased region" description="Basic and acidic residues" evidence="1">
    <location>
        <begin position="159"/>
        <end position="172"/>
    </location>
</feature>
<keyword evidence="2" id="KW-1133">Transmembrane helix</keyword>
<feature type="region of interest" description="Disordered" evidence="1">
    <location>
        <begin position="150"/>
        <end position="172"/>
    </location>
</feature>
<keyword evidence="2" id="KW-0812">Transmembrane</keyword>
<gene>
    <name evidence="3" type="ORF">WA1_20095</name>
</gene>
<sequence length="321" mass="35925">MTSMPIDNDDPSGQEGALDQQAPTQNQHSIPTFSNWLEVISFLLRSKHGLLLTGLLIIVVGTVMSLTLYFMRPEQIEVTTKAGTFTLKRGNKQDAIILLSPVGGDENTPWVSTGIQVKSKDKVKITASGRVHTSLNKLIEAVQTDAPNSGWVGPIGSMRQHERPKDRSKDKLLSDKNDAYYGYGMLLAAVRDSKNGQVKPEDIVPVKDGHNFEVKTDGELVLTVNDIWLSPESQDTYAPPLKSGIGVDDENFRYYLEKAQNQAILNGEDSNSWSEKKRLEKVKEQYTRRLKNWSKISRNKNWNAWYEDNIGAFTVSVTVSK</sequence>
<feature type="transmembrane region" description="Helical" evidence="2">
    <location>
        <begin position="50"/>
        <end position="71"/>
    </location>
</feature>
<dbReference type="AlphaFoldDB" id="A0A139XC57"/>
<name>A0A139XC57_9CYAN</name>
<evidence type="ECO:0000313" key="3">
    <source>
        <dbReference type="EMBL" id="KYC42281.1"/>
    </source>
</evidence>
<dbReference type="Gene3D" id="2.60.120.430">
    <property type="entry name" value="Galactose-binding lectin"/>
    <property type="match status" value="1"/>
</dbReference>
<organism evidence="3 4">
    <name type="scientific">Scytonema hofmannii PCC 7110</name>
    <dbReference type="NCBI Taxonomy" id="128403"/>
    <lineage>
        <taxon>Bacteria</taxon>
        <taxon>Bacillati</taxon>
        <taxon>Cyanobacteriota</taxon>
        <taxon>Cyanophyceae</taxon>
        <taxon>Nostocales</taxon>
        <taxon>Scytonemataceae</taxon>
        <taxon>Scytonema</taxon>
    </lineage>
</organism>
<evidence type="ECO:0000313" key="4">
    <source>
        <dbReference type="Proteomes" id="UP000076925"/>
    </source>
</evidence>
<feature type="region of interest" description="Disordered" evidence="1">
    <location>
        <begin position="1"/>
        <end position="26"/>
    </location>
</feature>